<accession>A0A8J7R0Q6</accession>
<dbReference type="Proteomes" id="UP000666240">
    <property type="component" value="Unassembled WGS sequence"/>
</dbReference>
<dbReference type="AlphaFoldDB" id="A0A8J7R0Q6"/>
<evidence type="ECO:0000313" key="2">
    <source>
        <dbReference type="Proteomes" id="UP000666240"/>
    </source>
</evidence>
<comment type="caution">
    <text evidence="1">The sequence shown here is derived from an EMBL/GenBank/DDBJ whole genome shotgun (WGS) entry which is preliminary data.</text>
</comment>
<reference evidence="1" key="1">
    <citation type="submission" date="2021-03" db="EMBL/GenBank/DDBJ databases">
        <title>Genome sequencing and assembly of Tianweitania sediminis.</title>
        <authorList>
            <person name="Chhetri G."/>
        </authorList>
    </citation>
    <scope>NUCLEOTIDE SEQUENCE</scope>
    <source>
        <strain evidence="1">Z8</strain>
    </source>
</reference>
<sequence length="362" mass="40909">MSETPIRLPDAATVEAVLQSLDPASADVDLAPALSAAFPGFSFTAAPVDDFYWHSADRTVIGAEGARLGNHETWAKRELATVGGDLTAFWNRHRTSGFGFAEWRGTTVYAFAPTGPGVADFVQLSLGREIEVLAGPVVDPGYRPWSADDLLEPSWVKREPVTDAPVLAGPVYRLQRRSGLVHMRSFLATRKRLEREHREAQRPEIEARVIREVGRDYVKETPFLERNPDWFSFVPRENRFFADWERSSASATRILDHWACDIKDYEERGERHLSFIPRPLKMPAERLLAEEGISVHRLMERIEAIDAEIGLSFAWFFLMTHGHWVDPDVGDAIAKGLRTGRVRLADRDAAVLLDWAAERYLF</sequence>
<protein>
    <submittedName>
        <fullName evidence="1">Uncharacterized protein</fullName>
    </submittedName>
</protein>
<keyword evidence="2" id="KW-1185">Reference proteome</keyword>
<gene>
    <name evidence="1" type="ORF">J5Y06_17210</name>
</gene>
<organism evidence="1 2">
    <name type="scientific">Tianweitania sediminis</name>
    <dbReference type="NCBI Taxonomy" id="1502156"/>
    <lineage>
        <taxon>Bacteria</taxon>
        <taxon>Pseudomonadati</taxon>
        <taxon>Pseudomonadota</taxon>
        <taxon>Alphaproteobacteria</taxon>
        <taxon>Hyphomicrobiales</taxon>
        <taxon>Phyllobacteriaceae</taxon>
        <taxon>Tianweitania</taxon>
    </lineage>
</organism>
<name>A0A8J7R0Q6_9HYPH</name>
<dbReference type="EMBL" id="JAGIYY010000007">
    <property type="protein sequence ID" value="MBP0440393.1"/>
    <property type="molecule type" value="Genomic_DNA"/>
</dbReference>
<evidence type="ECO:0000313" key="1">
    <source>
        <dbReference type="EMBL" id="MBP0440393.1"/>
    </source>
</evidence>
<proteinExistence type="predicted"/>
<dbReference type="RefSeq" id="WP_209336423.1">
    <property type="nucleotide sequence ID" value="NZ_JAGIYY010000007.1"/>
</dbReference>